<dbReference type="PANTHER" id="PTHR33449">
    <property type="entry name" value="NUCLEOID-ASSOCIATED PROTEIN YBAB"/>
    <property type="match status" value="1"/>
</dbReference>
<dbReference type="AlphaFoldDB" id="A0A1E5H543"/>
<dbReference type="PIRSF" id="PIRSF004555">
    <property type="entry name" value="UCP004555"/>
    <property type="match status" value="1"/>
</dbReference>
<evidence type="ECO:0000313" key="5">
    <source>
        <dbReference type="Proteomes" id="UP000095094"/>
    </source>
</evidence>
<keyword evidence="5" id="KW-1185">Reference proteome</keyword>
<keyword evidence="2" id="KW-0963">Cytoplasm</keyword>
<comment type="subunit">
    <text evidence="2">Homodimer.</text>
</comment>
<evidence type="ECO:0000256" key="3">
    <source>
        <dbReference type="SAM" id="MobiDB-lite"/>
    </source>
</evidence>
<feature type="compositionally biased region" description="Low complexity" evidence="3">
    <location>
        <begin position="1"/>
        <end position="17"/>
    </location>
</feature>
<proteinExistence type="inferred from homology"/>
<dbReference type="HAMAP" id="MF_00274">
    <property type="entry name" value="DNA_YbaB_EbfC"/>
    <property type="match status" value="1"/>
</dbReference>
<name>A0A1E5H543_9ENTE</name>
<dbReference type="GO" id="GO:0005829">
    <property type="term" value="C:cytosol"/>
    <property type="evidence" value="ECO:0007669"/>
    <property type="project" value="TreeGrafter"/>
</dbReference>
<dbReference type="NCBIfam" id="TIGR00103">
    <property type="entry name" value="DNA_YbaB_EbfC"/>
    <property type="match status" value="1"/>
</dbReference>
<feature type="region of interest" description="Disordered" evidence="3">
    <location>
        <begin position="1"/>
        <end position="25"/>
    </location>
</feature>
<gene>
    <name evidence="4" type="ORF">BCR25_14280</name>
</gene>
<dbReference type="Pfam" id="PF02575">
    <property type="entry name" value="YbaB_DNA_bd"/>
    <property type="match status" value="1"/>
</dbReference>
<dbReference type="GO" id="GO:0043590">
    <property type="term" value="C:bacterial nucleoid"/>
    <property type="evidence" value="ECO:0007669"/>
    <property type="project" value="UniProtKB-UniRule"/>
</dbReference>
<comment type="caution">
    <text evidence="4">The sequence shown here is derived from an EMBL/GenBank/DDBJ whole genome shotgun (WGS) entry which is preliminary data.</text>
</comment>
<dbReference type="EMBL" id="MIJY01000002">
    <property type="protein sequence ID" value="OEG19956.1"/>
    <property type="molecule type" value="Genomic_DNA"/>
</dbReference>
<sequence length="104" mass="11625">MMRGMGNMQGMMKQVQKMQKDMEKAQAELNEREFVGASTNDLVTATFTGDRKMKDISIKEEVVDPEDVEMLQDLVIMAVNDALAKVDKESEATMGKYTKGLPGF</sequence>
<dbReference type="Gene3D" id="3.30.1310.10">
    <property type="entry name" value="Nucleoid-associated protein YbaB-like domain"/>
    <property type="match status" value="1"/>
</dbReference>
<dbReference type="InterPro" id="IPR004401">
    <property type="entry name" value="YbaB/EbfC"/>
</dbReference>
<dbReference type="GO" id="GO:0003677">
    <property type="term" value="F:DNA binding"/>
    <property type="evidence" value="ECO:0007669"/>
    <property type="project" value="UniProtKB-UniRule"/>
</dbReference>
<comment type="similarity">
    <text evidence="2">Belongs to the YbaB/EbfC family.</text>
</comment>
<comment type="subcellular location">
    <subcellularLocation>
        <location evidence="2">Cytoplasm</location>
        <location evidence="2">Nucleoid</location>
    </subcellularLocation>
</comment>
<dbReference type="OrthoDB" id="9795263at2"/>
<protein>
    <recommendedName>
        <fullName evidence="2">Nucleoid-associated protein BCR25_14280</fullName>
    </recommendedName>
</protein>
<evidence type="ECO:0000256" key="1">
    <source>
        <dbReference type="ARBA" id="ARBA00023125"/>
    </source>
</evidence>
<evidence type="ECO:0000313" key="4">
    <source>
        <dbReference type="EMBL" id="OEG19956.1"/>
    </source>
</evidence>
<accession>A0A1E5H543</accession>
<dbReference type="PANTHER" id="PTHR33449:SF1">
    <property type="entry name" value="NUCLEOID-ASSOCIATED PROTEIN YBAB"/>
    <property type="match status" value="1"/>
</dbReference>
<dbReference type="Proteomes" id="UP000095094">
    <property type="component" value="Unassembled WGS sequence"/>
</dbReference>
<organism evidence="4 5">
    <name type="scientific">Enterococcus termitis</name>
    <dbReference type="NCBI Taxonomy" id="332950"/>
    <lineage>
        <taxon>Bacteria</taxon>
        <taxon>Bacillati</taxon>
        <taxon>Bacillota</taxon>
        <taxon>Bacilli</taxon>
        <taxon>Lactobacillales</taxon>
        <taxon>Enterococcaceae</taxon>
        <taxon>Enterococcus</taxon>
    </lineage>
</organism>
<reference evidence="5" key="1">
    <citation type="submission" date="2016-09" db="EMBL/GenBank/DDBJ databases">
        <authorList>
            <person name="Gulvik C.A."/>
        </authorList>
    </citation>
    <scope>NUCLEOTIDE SEQUENCE [LARGE SCALE GENOMIC DNA]</scope>
    <source>
        <strain evidence="5">LMG 8895</strain>
    </source>
</reference>
<dbReference type="InterPro" id="IPR036894">
    <property type="entry name" value="YbaB-like_sf"/>
</dbReference>
<keyword evidence="1 2" id="KW-0238">DNA-binding</keyword>
<evidence type="ECO:0000256" key="2">
    <source>
        <dbReference type="HAMAP-Rule" id="MF_00274"/>
    </source>
</evidence>
<dbReference type="RefSeq" id="WP_069662223.1">
    <property type="nucleotide sequence ID" value="NZ_JBHUJJ010000001.1"/>
</dbReference>
<comment type="function">
    <text evidence="2">Binds to DNA and alters its conformation. May be involved in regulation of gene expression, nucleoid organization and DNA protection.</text>
</comment>
<dbReference type="SUPFAM" id="SSF82607">
    <property type="entry name" value="YbaB-like"/>
    <property type="match status" value="1"/>
</dbReference>